<evidence type="ECO:0000256" key="5">
    <source>
        <dbReference type="PROSITE-ProRule" id="PRU00146"/>
    </source>
</evidence>
<sequence length="771" mass="81973">MSEDPLAASSFGDPNAQPPTPKQTPKSIAFPSPVFETPKPYQGSFTEAGGLTPRFAEEYSVFNATPGNLRGTQGIFPDFAGATASAASSLGHKRILSAEGFAVEIAAHVNHASSKSSACLPPVDHAHQSISSPDQSIIRKSPSATISQSQLSPASCKTPTSSKRARRGTITETEPTEPTQVISPPPTARKGGRKLVPKPSMQHDQGFGHADFHDPSQQDMATFMGNVGDMFGYPMSAPAGTQPNFWDPSMSMGMDIDFATSGTLLFQPPTSSSHRHTGSFDWNSDIQLFQDPNAPPSSNQENLQPSGQERILAPKPPVPNPACTNVACHSIPAAYPATNTTSMDDDPFGISNASDAVNPGLLFSRPQSAAAGADLGSYAQSGSAEAAIAQRGKAQGADIRRSSSSRETKNNTEVPNRAIASSPVKASGRPGLGRSVSESQGKKLIRRGALPLLAPAAAKPASGSGLAASKSTTGRVSGRISPFKNQQRLTSLASIPETSPHSRPRTSVRLFIDAHGRARTETTMGGGGSSLMMARSRSSQDLATSRGGYCSSVECGEDSDTDDEPIIIPSRNSSFHTSFALPDPRKPVGSIFHSSRRSVSERSNSNSANEGESEAETVVNERPGKVGDATSELRKVVQDRQKRSLRLSSSRSQRLFNTTHLRNFPGGIISPTSLTESSYGPDNYGMRCVCNNSKADEGEGFMVQCESCEMWLHGQCINITRRTMPSVYICGFCANTPNMIRRRTRDSARDNALGIGTPVSPLANKLFRSFR</sequence>
<dbReference type="InterPro" id="IPR011011">
    <property type="entry name" value="Znf_FYVE_PHD"/>
</dbReference>
<dbReference type="Proteomes" id="UP000594364">
    <property type="component" value="Chromosome 3"/>
</dbReference>
<dbReference type="SMART" id="SM00249">
    <property type="entry name" value="PHD"/>
    <property type="match status" value="1"/>
</dbReference>
<protein>
    <recommendedName>
        <fullName evidence="7">PHD-type domain-containing protein</fullName>
    </recommendedName>
</protein>
<keyword evidence="2 5" id="KW-0863">Zinc-finger</keyword>
<dbReference type="GO" id="GO:0006325">
    <property type="term" value="P:chromatin organization"/>
    <property type="evidence" value="ECO:0007669"/>
    <property type="project" value="UniProtKB-KW"/>
</dbReference>
<dbReference type="GO" id="GO:0006355">
    <property type="term" value="P:regulation of DNA-templated transcription"/>
    <property type="evidence" value="ECO:0007669"/>
    <property type="project" value="TreeGrafter"/>
</dbReference>
<keyword evidence="4" id="KW-0156">Chromatin regulator</keyword>
<feature type="compositionally biased region" description="Low complexity" evidence="6">
    <location>
        <begin position="456"/>
        <end position="471"/>
    </location>
</feature>
<gene>
    <name evidence="8" type="ORF">C2857_006476</name>
</gene>
<feature type="region of interest" description="Disordered" evidence="6">
    <location>
        <begin position="122"/>
        <end position="214"/>
    </location>
</feature>
<dbReference type="InterPro" id="IPR013083">
    <property type="entry name" value="Znf_RING/FYVE/PHD"/>
</dbReference>
<dbReference type="PANTHER" id="PTHR46462:SF3">
    <property type="entry name" value="UPSET, ISOFORM A"/>
    <property type="match status" value="1"/>
</dbReference>
<dbReference type="InterPro" id="IPR019787">
    <property type="entry name" value="Znf_PHD-finger"/>
</dbReference>
<dbReference type="SUPFAM" id="SSF57903">
    <property type="entry name" value="FYVE/PHD zinc finger"/>
    <property type="match status" value="1"/>
</dbReference>
<feature type="region of interest" description="Disordered" evidence="6">
    <location>
        <begin position="456"/>
        <end position="479"/>
    </location>
</feature>
<dbReference type="GO" id="GO:0008270">
    <property type="term" value="F:zinc ion binding"/>
    <property type="evidence" value="ECO:0007669"/>
    <property type="project" value="UniProtKB-KW"/>
</dbReference>
<evidence type="ECO:0000256" key="2">
    <source>
        <dbReference type="ARBA" id="ARBA00022771"/>
    </source>
</evidence>
<evidence type="ECO:0000256" key="4">
    <source>
        <dbReference type="ARBA" id="ARBA00022853"/>
    </source>
</evidence>
<dbReference type="PANTHER" id="PTHR46462">
    <property type="entry name" value="UPSET, ISOFORM A"/>
    <property type="match status" value="1"/>
</dbReference>
<feature type="compositionally biased region" description="Polar residues" evidence="6">
    <location>
        <begin position="142"/>
        <end position="162"/>
    </location>
</feature>
<dbReference type="Pfam" id="PF20826">
    <property type="entry name" value="PHD_5"/>
    <property type="match status" value="1"/>
</dbReference>
<keyword evidence="9" id="KW-1185">Reference proteome</keyword>
<dbReference type="InterPro" id="IPR019786">
    <property type="entry name" value="Zinc_finger_PHD-type_CS"/>
</dbReference>
<feature type="region of interest" description="Disordered" evidence="6">
    <location>
        <begin position="389"/>
        <end position="441"/>
    </location>
</feature>
<name>A0A7S9KTK6_EPIFF</name>
<dbReference type="InterPro" id="IPR001965">
    <property type="entry name" value="Znf_PHD"/>
</dbReference>
<dbReference type="OrthoDB" id="419183at2759"/>
<dbReference type="PROSITE" id="PS50016">
    <property type="entry name" value="ZF_PHD_2"/>
    <property type="match status" value="1"/>
</dbReference>
<dbReference type="PROSITE" id="PS01359">
    <property type="entry name" value="ZF_PHD_1"/>
    <property type="match status" value="1"/>
</dbReference>
<dbReference type="EMBL" id="CP031387">
    <property type="protein sequence ID" value="QPH02267.1"/>
    <property type="molecule type" value="Genomic_DNA"/>
</dbReference>
<keyword evidence="3" id="KW-0862">Zinc</keyword>
<accession>A0A7S9KTK6</accession>
<organism evidence="8 9">
    <name type="scientific">Epichloe festucae (strain Fl1)</name>
    <dbReference type="NCBI Taxonomy" id="877507"/>
    <lineage>
        <taxon>Eukaryota</taxon>
        <taxon>Fungi</taxon>
        <taxon>Dikarya</taxon>
        <taxon>Ascomycota</taxon>
        <taxon>Pezizomycotina</taxon>
        <taxon>Sordariomycetes</taxon>
        <taxon>Hypocreomycetidae</taxon>
        <taxon>Hypocreales</taxon>
        <taxon>Clavicipitaceae</taxon>
        <taxon>Epichloe</taxon>
    </lineage>
</organism>
<feature type="region of interest" description="Disordered" evidence="6">
    <location>
        <begin position="285"/>
        <end position="318"/>
    </location>
</feature>
<dbReference type="GO" id="GO:0034967">
    <property type="term" value="C:Set3 complex"/>
    <property type="evidence" value="ECO:0007669"/>
    <property type="project" value="TreeGrafter"/>
</dbReference>
<evidence type="ECO:0000313" key="9">
    <source>
        <dbReference type="Proteomes" id="UP000594364"/>
    </source>
</evidence>
<dbReference type="Gene3D" id="3.30.40.10">
    <property type="entry name" value="Zinc/RING finger domain, C3HC4 (zinc finger)"/>
    <property type="match status" value="1"/>
</dbReference>
<feature type="region of interest" description="Disordered" evidence="6">
    <location>
        <begin position="1"/>
        <end position="49"/>
    </location>
</feature>
<keyword evidence="1" id="KW-0479">Metal-binding</keyword>
<dbReference type="AlphaFoldDB" id="A0A7S9KTK6"/>
<feature type="compositionally biased region" description="Polar residues" evidence="6">
    <location>
        <begin position="296"/>
        <end position="307"/>
    </location>
</feature>
<evidence type="ECO:0000259" key="7">
    <source>
        <dbReference type="PROSITE" id="PS50016"/>
    </source>
</evidence>
<evidence type="ECO:0000313" key="8">
    <source>
        <dbReference type="EMBL" id="QPH02267.1"/>
    </source>
</evidence>
<feature type="domain" description="PHD-type" evidence="7">
    <location>
        <begin position="685"/>
        <end position="736"/>
    </location>
</feature>
<dbReference type="GO" id="GO:0070210">
    <property type="term" value="C:Rpd3L-Expanded complex"/>
    <property type="evidence" value="ECO:0007669"/>
    <property type="project" value="TreeGrafter"/>
</dbReference>
<evidence type="ECO:0000256" key="3">
    <source>
        <dbReference type="ARBA" id="ARBA00022833"/>
    </source>
</evidence>
<feature type="compositionally biased region" description="Basic and acidic residues" evidence="6">
    <location>
        <begin position="398"/>
        <end position="410"/>
    </location>
</feature>
<evidence type="ECO:0000256" key="1">
    <source>
        <dbReference type="ARBA" id="ARBA00022723"/>
    </source>
</evidence>
<evidence type="ECO:0000256" key="6">
    <source>
        <dbReference type="SAM" id="MobiDB-lite"/>
    </source>
</evidence>
<proteinExistence type="predicted"/>
<feature type="compositionally biased region" description="Low complexity" evidence="6">
    <location>
        <begin position="601"/>
        <end position="610"/>
    </location>
</feature>
<reference evidence="8 9" key="1">
    <citation type="journal article" date="2018" name="PLoS Genet.">
        <title>Repeat elements organise 3D genome structure and mediate transcription in the filamentous fungus Epichloe festucae.</title>
        <authorList>
            <person name="Winter D.J."/>
            <person name="Ganley A.R.D."/>
            <person name="Young C.A."/>
            <person name="Liachko I."/>
            <person name="Schardl C.L."/>
            <person name="Dupont P.Y."/>
            <person name="Berry D."/>
            <person name="Ram A."/>
            <person name="Scott B."/>
            <person name="Cox M.P."/>
        </authorList>
    </citation>
    <scope>NUCLEOTIDE SEQUENCE [LARGE SCALE GENOMIC DNA]</scope>
    <source>
        <strain evidence="8 9">Fl1</strain>
    </source>
</reference>
<feature type="compositionally biased region" description="Low complexity" evidence="6">
    <location>
        <begin position="170"/>
        <end position="179"/>
    </location>
</feature>
<feature type="region of interest" description="Disordered" evidence="6">
    <location>
        <begin position="574"/>
        <end position="629"/>
    </location>
</feature>